<organism evidence="1 2">
    <name type="scientific">Sphingomonas hankyongi</name>
    <dbReference type="NCBI Taxonomy" id="2908209"/>
    <lineage>
        <taxon>Bacteria</taxon>
        <taxon>Pseudomonadati</taxon>
        <taxon>Pseudomonadota</taxon>
        <taxon>Alphaproteobacteria</taxon>
        <taxon>Sphingomonadales</taxon>
        <taxon>Sphingomonadaceae</taxon>
        <taxon>Sphingomonas</taxon>
    </lineage>
</organism>
<evidence type="ECO:0000313" key="2">
    <source>
        <dbReference type="Proteomes" id="UP001165342"/>
    </source>
</evidence>
<keyword evidence="2" id="KW-1185">Reference proteome</keyword>
<proteinExistence type="predicted"/>
<gene>
    <name evidence="1" type="ORF">LZ538_08290</name>
</gene>
<sequence>MSPDKQAASVLRDADWLPVHWHHARDAIDFAWIPRDRHPSLTFLAEQYWRELNPPVVSLDRSGLGELGSHNAHYIFHSAFCCSTLLTRALNVPGRAMALNEPEILLDLASAAQHGRLTSDALRTVAELLARPFRPEESVAIKPSNEANVLAQHLLGGNEGSRAIFLYAPLKRFLSSVARKGMWGRLWARRLFSTLRVQTGIDVGLDEVGLLQLTDLQVAALSWLMHHAQGAALLAAFPQRVKTLDSETFLANRAQTLDALGVHFGNALDGAKIAAGPAFATHSKEIGRSVDPEAPLEPRIPMPTIDEEIEMVATWAQSMAEHLGIAFDLPRGSTLMAPA</sequence>
<dbReference type="Proteomes" id="UP001165342">
    <property type="component" value="Unassembled WGS sequence"/>
</dbReference>
<name>A0ABT0S2K1_9SPHN</name>
<protein>
    <recommendedName>
        <fullName evidence="3">Sulfotransferase family protein</fullName>
    </recommendedName>
</protein>
<dbReference type="RefSeq" id="WP_249831508.1">
    <property type="nucleotide sequence ID" value="NZ_JAMGBE010000002.1"/>
</dbReference>
<evidence type="ECO:0000313" key="1">
    <source>
        <dbReference type="EMBL" id="MCL6730051.1"/>
    </source>
</evidence>
<comment type="caution">
    <text evidence="1">The sequence shown here is derived from an EMBL/GenBank/DDBJ whole genome shotgun (WGS) entry which is preliminary data.</text>
</comment>
<reference evidence="1" key="1">
    <citation type="submission" date="2022-05" db="EMBL/GenBank/DDBJ databases">
        <authorList>
            <person name="Jo J.-H."/>
            <person name="Im W.-T."/>
        </authorList>
    </citation>
    <scope>NUCLEOTIDE SEQUENCE</scope>
    <source>
        <strain evidence="1">SE220</strain>
    </source>
</reference>
<dbReference type="EMBL" id="JAMGBE010000002">
    <property type="protein sequence ID" value="MCL6730051.1"/>
    <property type="molecule type" value="Genomic_DNA"/>
</dbReference>
<evidence type="ECO:0008006" key="3">
    <source>
        <dbReference type="Google" id="ProtNLM"/>
    </source>
</evidence>
<accession>A0ABT0S2K1</accession>